<protein>
    <recommendedName>
        <fullName evidence="2">Short-chain dehydrogenase/reductase SDR</fullName>
    </recommendedName>
</protein>
<dbReference type="Gene3D" id="3.40.50.720">
    <property type="entry name" value="NAD(P)-binding Rossmann-like Domain"/>
    <property type="match status" value="1"/>
</dbReference>
<dbReference type="SUPFAM" id="SSF51735">
    <property type="entry name" value="NAD(P)-binding Rossmann-fold domains"/>
    <property type="match status" value="1"/>
</dbReference>
<feature type="non-terminal residue" evidence="1">
    <location>
        <position position="38"/>
    </location>
</feature>
<organism evidence="1">
    <name type="scientific">marine sediment metagenome</name>
    <dbReference type="NCBI Taxonomy" id="412755"/>
    <lineage>
        <taxon>unclassified sequences</taxon>
        <taxon>metagenomes</taxon>
        <taxon>ecological metagenomes</taxon>
    </lineage>
</organism>
<feature type="non-terminal residue" evidence="1">
    <location>
        <position position="1"/>
    </location>
</feature>
<reference evidence="1" key="1">
    <citation type="journal article" date="2014" name="Front. Microbiol.">
        <title>High frequency of phylogenetically diverse reductive dehalogenase-homologous genes in deep subseafloor sedimentary metagenomes.</title>
        <authorList>
            <person name="Kawai M."/>
            <person name="Futagami T."/>
            <person name="Toyoda A."/>
            <person name="Takaki Y."/>
            <person name="Nishi S."/>
            <person name="Hori S."/>
            <person name="Arai W."/>
            <person name="Tsubouchi T."/>
            <person name="Morono Y."/>
            <person name="Uchiyama I."/>
            <person name="Ito T."/>
            <person name="Fujiyama A."/>
            <person name="Inagaki F."/>
            <person name="Takami H."/>
        </authorList>
    </citation>
    <scope>NUCLEOTIDE SEQUENCE</scope>
    <source>
        <strain evidence="1">Expedition CK06-06</strain>
    </source>
</reference>
<evidence type="ECO:0000313" key="1">
    <source>
        <dbReference type="EMBL" id="GAF95781.1"/>
    </source>
</evidence>
<evidence type="ECO:0008006" key="2">
    <source>
        <dbReference type="Google" id="ProtNLM"/>
    </source>
</evidence>
<name>X0U8W5_9ZZZZ</name>
<dbReference type="AlphaFoldDB" id="X0U8W5"/>
<comment type="caution">
    <text evidence="1">The sequence shown here is derived from an EMBL/GenBank/DDBJ whole genome shotgun (WGS) entry which is preliminary data.</text>
</comment>
<sequence>GAEAGVAEEIRFDGQAAIVTGAGTGLGRTYALELAKRG</sequence>
<gene>
    <name evidence="1" type="ORF">S01H1_24527</name>
</gene>
<dbReference type="EMBL" id="BARS01014669">
    <property type="protein sequence ID" value="GAF95781.1"/>
    <property type="molecule type" value="Genomic_DNA"/>
</dbReference>
<dbReference type="InterPro" id="IPR036291">
    <property type="entry name" value="NAD(P)-bd_dom_sf"/>
</dbReference>
<proteinExistence type="predicted"/>
<accession>X0U8W5</accession>